<organism evidence="10 11">
    <name type="scientific">Candidatus Wallbacteria bacterium HGW-Wallbacteria-1</name>
    <dbReference type="NCBI Taxonomy" id="2013854"/>
    <lineage>
        <taxon>Bacteria</taxon>
        <taxon>Candidatus Walliibacteriota</taxon>
    </lineage>
</organism>
<gene>
    <name evidence="9 10" type="primary">fliQ</name>
    <name evidence="10" type="ORF">CVV64_06280</name>
</gene>
<evidence type="ECO:0000256" key="1">
    <source>
        <dbReference type="ARBA" id="ARBA00004651"/>
    </source>
</evidence>
<evidence type="ECO:0000256" key="5">
    <source>
        <dbReference type="ARBA" id="ARBA00022692"/>
    </source>
</evidence>
<keyword evidence="10" id="KW-0282">Flagellum</keyword>
<dbReference type="NCBIfam" id="TIGR01402">
    <property type="entry name" value="fliQ"/>
    <property type="match status" value="1"/>
</dbReference>
<evidence type="ECO:0000256" key="4">
    <source>
        <dbReference type="ARBA" id="ARBA00022475"/>
    </source>
</evidence>
<keyword evidence="5 9" id="KW-0812">Transmembrane</keyword>
<evidence type="ECO:0000313" key="10">
    <source>
        <dbReference type="EMBL" id="PKK91372.1"/>
    </source>
</evidence>
<proteinExistence type="inferred from homology"/>
<protein>
    <recommendedName>
        <fullName evidence="3 9">Flagellar biosynthetic protein FliQ</fullName>
    </recommendedName>
</protein>
<accession>A0A2N1PSX3</accession>
<dbReference type="EMBL" id="PGXC01000003">
    <property type="protein sequence ID" value="PKK91372.1"/>
    <property type="molecule type" value="Genomic_DNA"/>
</dbReference>
<dbReference type="GO" id="GO:0009306">
    <property type="term" value="P:protein secretion"/>
    <property type="evidence" value="ECO:0007669"/>
    <property type="project" value="InterPro"/>
</dbReference>
<dbReference type="InterPro" id="IPR002191">
    <property type="entry name" value="Bac_export_3"/>
</dbReference>
<evidence type="ECO:0000256" key="3">
    <source>
        <dbReference type="ARBA" id="ARBA00021718"/>
    </source>
</evidence>
<dbReference type="PANTHER" id="PTHR34040">
    <property type="entry name" value="FLAGELLAR BIOSYNTHETIC PROTEIN FLIQ"/>
    <property type="match status" value="1"/>
</dbReference>
<dbReference type="GO" id="GO:0009425">
    <property type="term" value="C:bacterial-type flagellum basal body"/>
    <property type="evidence" value="ECO:0007669"/>
    <property type="project" value="UniProtKB-SubCell"/>
</dbReference>
<evidence type="ECO:0000256" key="2">
    <source>
        <dbReference type="ARBA" id="ARBA00006156"/>
    </source>
</evidence>
<keyword evidence="4 9" id="KW-1003">Cell membrane</keyword>
<evidence type="ECO:0000313" key="11">
    <source>
        <dbReference type="Proteomes" id="UP000233256"/>
    </source>
</evidence>
<comment type="function">
    <text evidence="9">Role in flagellar biosynthesis.</text>
</comment>
<evidence type="ECO:0000256" key="8">
    <source>
        <dbReference type="ARBA" id="ARBA00023143"/>
    </source>
</evidence>
<dbReference type="PRINTS" id="PR00952">
    <property type="entry name" value="TYPE3IMQPROT"/>
</dbReference>
<comment type="subcellular location">
    <subcellularLocation>
        <location evidence="1 9">Cell membrane</location>
        <topology evidence="1">Multi-pass membrane protein</topology>
    </subcellularLocation>
    <subcellularLocation>
        <location evidence="9">Bacterial flagellum basal body</location>
    </subcellularLocation>
</comment>
<keyword evidence="7 9" id="KW-0472">Membrane</keyword>
<dbReference type="Proteomes" id="UP000233256">
    <property type="component" value="Unassembled WGS sequence"/>
</dbReference>
<dbReference type="Pfam" id="PF01313">
    <property type="entry name" value="Bac_export_3"/>
    <property type="match status" value="1"/>
</dbReference>
<sequence length="89" mass="9858">MEPEFVIQLAKDAIWISILMSGPMLAVGMVVGLLVSLFQTTTQIQEQTLTFLPKVVAILMTAIWLGPGMIEKMNEYTKGLLGQLHKLIN</sequence>
<keyword evidence="6 9" id="KW-1133">Transmembrane helix</keyword>
<dbReference type="GO" id="GO:0044780">
    <property type="term" value="P:bacterial-type flagellum assembly"/>
    <property type="evidence" value="ECO:0007669"/>
    <property type="project" value="InterPro"/>
</dbReference>
<keyword evidence="10" id="KW-0966">Cell projection</keyword>
<dbReference type="GO" id="GO:0005886">
    <property type="term" value="C:plasma membrane"/>
    <property type="evidence" value="ECO:0007669"/>
    <property type="project" value="UniProtKB-SubCell"/>
</dbReference>
<comment type="caution">
    <text evidence="10">The sequence shown here is derived from an EMBL/GenBank/DDBJ whole genome shotgun (WGS) entry which is preliminary data.</text>
</comment>
<reference evidence="10 11" key="1">
    <citation type="journal article" date="2017" name="ISME J.">
        <title>Potential for microbial H2 and metal transformations associated with novel bacteria and archaea in deep terrestrial subsurface sediments.</title>
        <authorList>
            <person name="Hernsdorf A.W."/>
            <person name="Amano Y."/>
            <person name="Miyakawa K."/>
            <person name="Ise K."/>
            <person name="Suzuki Y."/>
            <person name="Anantharaman K."/>
            <person name="Probst A."/>
            <person name="Burstein D."/>
            <person name="Thomas B.C."/>
            <person name="Banfield J.F."/>
        </authorList>
    </citation>
    <scope>NUCLEOTIDE SEQUENCE [LARGE SCALE GENOMIC DNA]</scope>
    <source>
        <strain evidence="10">HGW-Wallbacteria-1</strain>
    </source>
</reference>
<feature type="transmembrane region" description="Helical" evidence="9">
    <location>
        <begin position="13"/>
        <end position="37"/>
    </location>
</feature>
<name>A0A2N1PSX3_9BACT</name>
<evidence type="ECO:0000256" key="9">
    <source>
        <dbReference type="RuleBase" id="RU364090"/>
    </source>
</evidence>
<feature type="transmembrane region" description="Helical" evidence="9">
    <location>
        <begin position="49"/>
        <end position="70"/>
    </location>
</feature>
<evidence type="ECO:0000256" key="6">
    <source>
        <dbReference type="ARBA" id="ARBA00022989"/>
    </source>
</evidence>
<dbReference type="PANTHER" id="PTHR34040:SF2">
    <property type="entry name" value="FLAGELLAR BIOSYNTHETIC PROTEIN FLIQ"/>
    <property type="match status" value="1"/>
</dbReference>
<dbReference type="PIRSF" id="PIRSF004669">
    <property type="entry name" value="FliQ"/>
    <property type="match status" value="1"/>
</dbReference>
<dbReference type="InterPro" id="IPR006305">
    <property type="entry name" value="FliQ"/>
</dbReference>
<comment type="similarity">
    <text evidence="2 9">Belongs to the FliQ/MopD/SpaQ family.</text>
</comment>
<keyword evidence="10" id="KW-0969">Cilium</keyword>
<keyword evidence="8 9" id="KW-0975">Bacterial flagellum</keyword>
<dbReference type="AlphaFoldDB" id="A0A2N1PSX3"/>
<evidence type="ECO:0000256" key="7">
    <source>
        <dbReference type="ARBA" id="ARBA00023136"/>
    </source>
</evidence>